<keyword evidence="2" id="KW-0812">Transmembrane</keyword>
<dbReference type="RefSeq" id="WP_337317399.1">
    <property type="nucleotide sequence ID" value="NZ_JBBDGN010000002.1"/>
</dbReference>
<sequence>MGWLQQVNGWTVNIVLAALWGGLAFLILRVWMKGPQDENPLRRLWGGARQHRVAAGTAGGVLALCLVVSVVTSVALAGGDVTAEPAPTSAPSVPVSPTPTPSEGTQVASAGWGPARDVATDSKRPVAAMLNSVVDDPDFGDERRFMVVRLAGDPDADWRNSVVAVPGKDYEVAVIVNNDAAEGGDTASDVRLRVQMPGVAKGSAPSHAFVTSNVAPNEIWDGVNYVGEDPELEFALRYVASSAVLHSEGGANGTVLSDDIFTTGVELGCDQLDGTLPAGERCRSWVTFEIRIDQPNFEVGAFAQQDGADAWSETLVATPGQRVTLMGTYQNTGTTQQNDVVFEVELPANMHLVKGTTFWSNARTKDVAAMTDSIVGERINVGSYAPNANVWVTFDVVIDGPLADANLQEIDIVAVHTNNGTKCAQLTLVWL</sequence>
<evidence type="ECO:0000256" key="2">
    <source>
        <dbReference type="SAM" id="Phobius"/>
    </source>
</evidence>
<comment type="caution">
    <text evidence="3">The sequence shown here is derived from an EMBL/GenBank/DDBJ whole genome shotgun (WGS) entry which is preliminary data.</text>
</comment>
<reference evidence="3 4" key="1">
    <citation type="submission" date="2024-02" db="EMBL/GenBank/DDBJ databases">
        <authorList>
            <person name="Saticioglu I.B."/>
        </authorList>
    </citation>
    <scope>NUCLEOTIDE SEQUENCE [LARGE SCALE GENOMIC DNA]</scope>
    <source>
        <strain evidence="3 4">Mu-43</strain>
    </source>
</reference>
<accession>A0ABU8LH78</accession>
<feature type="region of interest" description="Disordered" evidence="1">
    <location>
        <begin position="81"/>
        <end position="116"/>
    </location>
</feature>
<gene>
    <name evidence="3" type="ORF">WDU93_03235</name>
</gene>
<keyword evidence="2" id="KW-1133">Transmembrane helix</keyword>
<keyword evidence="2" id="KW-0472">Membrane</keyword>
<dbReference type="EMBL" id="JBBDGN010000002">
    <property type="protein sequence ID" value="MEJ1090696.1"/>
    <property type="molecule type" value="Genomic_DNA"/>
</dbReference>
<keyword evidence="4" id="KW-1185">Reference proteome</keyword>
<feature type="transmembrane region" description="Helical" evidence="2">
    <location>
        <begin position="12"/>
        <end position="32"/>
    </location>
</feature>
<evidence type="ECO:0000313" key="4">
    <source>
        <dbReference type="Proteomes" id="UP001366085"/>
    </source>
</evidence>
<protein>
    <recommendedName>
        <fullName evidence="5">DUF11 domain-containing protein</fullName>
    </recommendedName>
</protein>
<organism evidence="3 4">
    <name type="scientific">Microbacterium istanbulense</name>
    <dbReference type="NCBI Taxonomy" id="3122049"/>
    <lineage>
        <taxon>Bacteria</taxon>
        <taxon>Bacillati</taxon>
        <taxon>Actinomycetota</taxon>
        <taxon>Actinomycetes</taxon>
        <taxon>Micrococcales</taxon>
        <taxon>Microbacteriaceae</taxon>
        <taxon>Microbacterium</taxon>
    </lineage>
</organism>
<feature type="compositionally biased region" description="Low complexity" evidence="1">
    <location>
        <begin position="81"/>
        <end position="93"/>
    </location>
</feature>
<feature type="transmembrane region" description="Helical" evidence="2">
    <location>
        <begin position="53"/>
        <end position="77"/>
    </location>
</feature>
<evidence type="ECO:0000256" key="1">
    <source>
        <dbReference type="SAM" id="MobiDB-lite"/>
    </source>
</evidence>
<name>A0ABU8LH78_9MICO</name>
<proteinExistence type="predicted"/>
<dbReference type="Proteomes" id="UP001366085">
    <property type="component" value="Unassembled WGS sequence"/>
</dbReference>
<evidence type="ECO:0000313" key="3">
    <source>
        <dbReference type="EMBL" id="MEJ1090696.1"/>
    </source>
</evidence>
<evidence type="ECO:0008006" key="5">
    <source>
        <dbReference type="Google" id="ProtNLM"/>
    </source>
</evidence>